<dbReference type="InterPro" id="IPR013382">
    <property type="entry name" value="CRISPR-assoc_prot_Cse2"/>
</dbReference>
<organism evidence="1 2">
    <name type="scientific">Coraliomargarita algicola</name>
    <dbReference type="NCBI Taxonomy" id="3092156"/>
    <lineage>
        <taxon>Bacteria</taxon>
        <taxon>Pseudomonadati</taxon>
        <taxon>Verrucomicrobiota</taxon>
        <taxon>Opitutia</taxon>
        <taxon>Puniceicoccales</taxon>
        <taxon>Coraliomargaritaceae</taxon>
        <taxon>Coraliomargarita</taxon>
    </lineage>
</organism>
<protein>
    <submittedName>
        <fullName evidence="1">Type I-E CRISPR-associated protein Cse2/CasB</fullName>
    </submittedName>
</protein>
<name>A0ABZ0RKX8_9BACT</name>
<dbReference type="Proteomes" id="UP001324993">
    <property type="component" value="Chromosome"/>
</dbReference>
<sequence length="173" mass="20049">MKKEEPKKDDVFIRMLTNMCKDRGTSAALRKYWSPTTTHYSYPILGRLRVPNHKHPDAITASLYAINPNHQNPGKSFAQACLQLAGGSIKAQAFETFEPHMLRLLASSELDELKQQLRRISIRLERAGIPINYNRLMWDLRKWAKESEDIKTAWAMHFWQAPVEQIQTETTKV</sequence>
<reference evidence="1 2" key="1">
    <citation type="submission" date="2023-11" db="EMBL/GenBank/DDBJ databases">
        <title>Coraliomargarita sp. nov., isolated from marine algae.</title>
        <authorList>
            <person name="Lee J.K."/>
            <person name="Baek J.H."/>
            <person name="Kim J.M."/>
            <person name="Choi D.G."/>
            <person name="Jeon C.O."/>
        </authorList>
    </citation>
    <scope>NUCLEOTIDE SEQUENCE [LARGE SCALE GENOMIC DNA]</scope>
    <source>
        <strain evidence="1 2">J2-16</strain>
    </source>
</reference>
<evidence type="ECO:0000313" key="2">
    <source>
        <dbReference type="Proteomes" id="UP001324993"/>
    </source>
</evidence>
<dbReference type="NCBIfam" id="TIGR02548">
    <property type="entry name" value="casB_cse2"/>
    <property type="match status" value="1"/>
</dbReference>
<dbReference type="EMBL" id="CP138858">
    <property type="protein sequence ID" value="WPJ95665.1"/>
    <property type="molecule type" value="Genomic_DNA"/>
</dbReference>
<dbReference type="CDD" id="cd09731">
    <property type="entry name" value="Cse2_I-E"/>
    <property type="match status" value="1"/>
</dbReference>
<gene>
    <name evidence="1" type="primary">casB</name>
    <name evidence="1" type="ORF">SH580_19795</name>
</gene>
<dbReference type="Gene3D" id="1.10.520.40">
    <property type="entry name" value="CRISPR-associated protein Cse2"/>
    <property type="match status" value="1"/>
</dbReference>
<dbReference type="InterPro" id="IPR038287">
    <property type="entry name" value="Cse2_sf"/>
</dbReference>
<dbReference type="RefSeq" id="WP_319832543.1">
    <property type="nucleotide sequence ID" value="NZ_CP138858.1"/>
</dbReference>
<accession>A0ABZ0RKX8</accession>
<proteinExistence type="predicted"/>
<keyword evidence="2" id="KW-1185">Reference proteome</keyword>
<evidence type="ECO:0000313" key="1">
    <source>
        <dbReference type="EMBL" id="WPJ95665.1"/>
    </source>
</evidence>
<dbReference type="Pfam" id="PF09485">
    <property type="entry name" value="CRISPR_Cse2"/>
    <property type="match status" value="1"/>
</dbReference>